<dbReference type="OMA" id="DQIMTWE"/>
<dbReference type="PRINTS" id="PR00722">
    <property type="entry name" value="CHYMOTRYPSIN"/>
</dbReference>
<dbReference type="GO" id="GO:0004252">
    <property type="term" value="F:serine-type endopeptidase activity"/>
    <property type="evidence" value="ECO:0007669"/>
    <property type="project" value="InterPro"/>
</dbReference>
<dbReference type="InterPro" id="IPR018114">
    <property type="entry name" value="TRYPSIN_HIS"/>
</dbReference>
<evidence type="ECO:0000256" key="1">
    <source>
        <dbReference type="ARBA" id="ARBA00004613"/>
    </source>
</evidence>
<evidence type="ECO:0000313" key="11">
    <source>
        <dbReference type="EMBL" id="SSX33823.1"/>
    </source>
</evidence>
<dbReference type="InterPro" id="IPR009003">
    <property type="entry name" value="Peptidase_S1_PA"/>
</dbReference>
<dbReference type="Pfam" id="PF00089">
    <property type="entry name" value="Trypsin"/>
    <property type="match status" value="1"/>
</dbReference>
<evidence type="ECO:0000256" key="4">
    <source>
        <dbReference type="ARBA" id="ARBA00022729"/>
    </source>
</evidence>
<organism evidence="11">
    <name type="scientific">Culicoides sonorensis</name>
    <name type="common">Biting midge</name>
    <dbReference type="NCBI Taxonomy" id="179676"/>
    <lineage>
        <taxon>Eukaryota</taxon>
        <taxon>Metazoa</taxon>
        <taxon>Ecdysozoa</taxon>
        <taxon>Arthropoda</taxon>
        <taxon>Hexapoda</taxon>
        <taxon>Insecta</taxon>
        <taxon>Pterygota</taxon>
        <taxon>Neoptera</taxon>
        <taxon>Endopterygota</taxon>
        <taxon>Diptera</taxon>
        <taxon>Nematocera</taxon>
        <taxon>Chironomoidea</taxon>
        <taxon>Ceratopogonidae</taxon>
        <taxon>Ceratopogoninae</taxon>
        <taxon>Culicoides</taxon>
        <taxon>Monoculicoides</taxon>
    </lineage>
</organism>
<keyword evidence="3" id="KW-0399">Innate immunity</keyword>
<evidence type="ECO:0000256" key="9">
    <source>
        <dbReference type="SAM" id="SignalP"/>
    </source>
</evidence>
<feature type="signal peptide" evidence="9">
    <location>
        <begin position="1"/>
        <end position="28"/>
    </location>
</feature>
<dbReference type="EMBL" id="UFQT01002633">
    <property type="protein sequence ID" value="SSX33823.1"/>
    <property type="molecule type" value="Genomic_DNA"/>
</dbReference>
<dbReference type="PROSITE" id="PS50240">
    <property type="entry name" value="TRYPSIN_DOM"/>
    <property type="match status" value="1"/>
</dbReference>
<evidence type="ECO:0000256" key="8">
    <source>
        <dbReference type="ARBA" id="ARBA00024195"/>
    </source>
</evidence>
<accession>A0A336MYS9</accession>
<dbReference type="GO" id="GO:0006508">
    <property type="term" value="P:proteolysis"/>
    <property type="evidence" value="ECO:0007669"/>
    <property type="project" value="InterPro"/>
</dbReference>
<feature type="chain" id="PRO_5016356640" evidence="9">
    <location>
        <begin position="29"/>
        <end position="249"/>
    </location>
</feature>
<dbReference type="InterPro" id="IPR001254">
    <property type="entry name" value="Trypsin_dom"/>
</dbReference>
<comment type="similarity">
    <text evidence="8">Belongs to the peptidase S1 family. CLIP subfamily.</text>
</comment>
<dbReference type="GO" id="GO:0005576">
    <property type="term" value="C:extracellular region"/>
    <property type="evidence" value="ECO:0007669"/>
    <property type="project" value="UniProtKB-SubCell"/>
</dbReference>
<evidence type="ECO:0000259" key="10">
    <source>
        <dbReference type="PROSITE" id="PS50240"/>
    </source>
</evidence>
<keyword evidence="5" id="KW-0391">Immunity</keyword>
<evidence type="ECO:0000256" key="7">
    <source>
        <dbReference type="ARBA" id="ARBA00023180"/>
    </source>
</evidence>
<dbReference type="SMART" id="SM00020">
    <property type="entry name" value="Tryp_SPc"/>
    <property type="match status" value="1"/>
</dbReference>
<keyword evidence="2" id="KW-0964">Secreted</keyword>
<sequence>MASLHTSNCLLILIVNLVLFCLISQVNGRSAIDNVLLRNSRAIISRELKKSVCGIQNYIGKIRGGLLTELDEFPWNALLIYEKTGGIMEHGCGGVLIDSHYVLTAAHCVTNQNIDRKGILRYVRLGEYNTDTEMDCIQEEGGLDCADEPMDIEVEKITIHPEYSQSSWDKHHDIAIIKLKRDAIYSDFIQPICLPKAGMNIDSVGNNLYVAGWGKTDLCLFVFGSRLSEDFCVPCQDWSSSDLLTPLVF</sequence>
<dbReference type="FunFam" id="2.40.10.10:FF:000028">
    <property type="entry name" value="Serine protease easter"/>
    <property type="match status" value="1"/>
</dbReference>
<dbReference type="GO" id="GO:0045087">
    <property type="term" value="P:innate immune response"/>
    <property type="evidence" value="ECO:0007669"/>
    <property type="project" value="UniProtKB-KW"/>
</dbReference>
<feature type="domain" description="Peptidase S1" evidence="10">
    <location>
        <begin position="62"/>
        <end position="216"/>
    </location>
</feature>
<dbReference type="CDD" id="cd00190">
    <property type="entry name" value="Tryp_SPc"/>
    <property type="match status" value="1"/>
</dbReference>
<dbReference type="InterPro" id="IPR001314">
    <property type="entry name" value="Peptidase_S1A"/>
</dbReference>
<gene>
    <name evidence="11" type="primary">CSON006988</name>
</gene>
<keyword evidence="6" id="KW-1015">Disulfide bond</keyword>
<proteinExistence type="inferred from homology"/>
<name>A0A336MYS9_CULSO</name>
<keyword evidence="7" id="KW-0325">Glycoprotein</keyword>
<evidence type="ECO:0000256" key="2">
    <source>
        <dbReference type="ARBA" id="ARBA00022525"/>
    </source>
</evidence>
<protein>
    <submittedName>
        <fullName evidence="11">CSON006988 protein</fullName>
    </submittedName>
</protein>
<evidence type="ECO:0000256" key="3">
    <source>
        <dbReference type="ARBA" id="ARBA00022588"/>
    </source>
</evidence>
<dbReference type="InterPro" id="IPR043504">
    <property type="entry name" value="Peptidase_S1_PA_chymotrypsin"/>
</dbReference>
<reference evidence="11" key="1">
    <citation type="submission" date="2018-07" db="EMBL/GenBank/DDBJ databases">
        <authorList>
            <person name="Quirk P.G."/>
            <person name="Krulwich T.A."/>
        </authorList>
    </citation>
    <scope>NUCLEOTIDE SEQUENCE</scope>
</reference>
<dbReference type="AlphaFoldDB" id="A0A336MYS9"/>
<dbReference type="InterPro" id="IPR051487">
    <property type="entry name" value="Ser/Thr_Proteases_Immune/Dev"/>
</dbReference>
<dbReference type="PANTHER" id="PTHR24256">
    <property type="entry name" value="TRYPTASE-RELATED"/>
    <property type="match status" value="1"/>
</dbReference>
<evidence type="ECO:0000256" key="5">
    <source>
        <dbReference type="ARBA" id="ARBA00022859"/>
    </source>
</evidence>
<keyword evidence="4 9" id="KW-0732">Signal</keyword>
<dbReference type="PROSITE" id="PS00134">
    <property type="entry name" value="TRYPSIN_HIS"/>
    <property type="match status" value="1"/>
</dbReference>
<dbReference type="Gene3D" id="2.40.10.10">
    <property type="entry name" value="Trypsin-like serine proteases"/>
    <property type="match status" value="2"/>
</dbReference>
<dbReference type="VEuPathDB" id="VectorBase:CSON006988"/>
<comment type="subcellular location">
    <subcellularLocation>
        <location evidence="1">Secreted</location>
    </subcellularLocation>
</comment>
<evidence type="ECO:0000256" key="6">
    <source>
        <dbReference type="ARBA" id="ARBA00023157"/>
    </source>
</evidence>
<dbReference type="SUPFAM" id="SSF50494">
    <property type="entry name" value="Trypsin-like serine proteases"/>
    <property type="match status" value="1"/>
</dbReference>